<dbReference type="PANTHER" id="PTHR37166">
    <property type="entry name" value="PROTEIN FLAG"/>
    <property type="match status" value="1"/>
</dbReference>
<dbReference type="Proteomes" id="UP000199256">
    <property type="component" value="Unassembled WGS sequence"/>
</dbReference>
<name>A0A1H7R4L5_9GAMM</name>
<keyword evidence="3" id="KW-1185">Reference proteome</keyword>
<dbReference type="InterPro" id="IPR005186">
    <property type="entry name" value="FlaG"/>
</dbReference>
<evidence type="ECO:0000256" key="1">
    <source>
        <dbReference type="SAM" id="MobiDB-lite"/>
    </source>
</evidence>
<evidence type="ECO:0000313" key="3">
    <source>
        <dbReference type="Proteomes" id="UP000199256"/>
    </source>
</evidence>
<protein>
    <submittedName>
        <fullName evidence="2">Flagellar protein FlaG</fullName>
    </submittedName>
</protein>
<dbReference type="EMBL" id="FOAA01000020">
    <property type="protein sequence ID" value="SEL55123.1"/>
    <property type="molecule type" value="Genomic_DNA"/>
</dbReference>
<keyword evidence="2" id="KW-0966">Cell projection</keyword>
<organism evidence="2 3">
    <name type="scientific">Ectothiorhodospira marina</name>
    <dbReference type="NCBI Taxonomy" id="1396821"/>
    <lineage>
        <taxon>Bacteria</taxon>
        <taxon>Pseudomonadati</taxon>
        <taxon>Pseudomonadota</taxon>
        <taxon>Gammaproteobacteria</taxon>
        <taxon>Chromatiales</taxon>
        <taxon>Ectothiorhodospiraceae</taxon>
        <taxon>Ectothiorhodospira</taxon>
    </lineage>
</organism>
<reference evidence="3" key="1">
    <citation type="submission" date="2016-10" db="EMBL/GenBank/DDBJ databases">
        <authorList>
            <person name="Varghese N."/>
            <person name="Submissions S."/>
        </authorList>
    </citation>
    <scope>NUCLEOTIDE SEQUENCE [LARGE SCALE GENOMIC DNA]</scope>
    <source>
        <strain evidence="3">DSM 241</strain>
    </source>
</reference>
<dbReference type="OrthoDB" id="5741693at2"/>
<dbReference type="AlphaFoldDB" id="A0A1H7R4L5"/>
<dbReference type="SUPFAM" id="SSF160214">
    <property type="entry name" value="FlaG-like"/>
    <property type="match status" value="1"/>
</dbReference>
<dbReference type="STRING" id="1396821.SAMN05444515_12056"/>
<accession>A0A1H7R4L5</accession>
<dbReference type="PANTHER" id="PTHR37166:SF1">
    <property type="entry name" value="PROTEIN FLAG"/>
    <property type="match status" value="1"/>
</dbReference>
<keyword evidence="2" id="KW-0282">Flagellum</keyword>
<keyword evidence="2" id="KW-0969">Cilium</keyword>
<sequence length="138" mass="14798">MDTLINIPPMNPGSGSQRSSVSPESGGGLPAKPAGQGQVLPPAADKPIEGAAPERPADLNNSAVLADQIEDAVQRINEFFQVVQRDLQFTVDDSTGRTVVKVFDSQSEELIRQLPPDELLAVAEYMDEVRGMLVKDKA</sequence>
<dbReference type="Gene3D" id="3.30.160.170">
    <property type="entry name" value="FlaG-like"/>
    <property type="match status" value="1"/>
</dbReference>
<feature type="compositionally biased region" description="Polar residues" evidence="1">
    <location>
        <begin position="13"/>
        <end position="23"/>
    </location>
</feature>
<proteinExistence type="predicted"/>
<evidence type="ECO:0000313" key="2">
    <source>
        <dbReference type="EMBL" id="SEL55123.1"/>
    </source>
</evidence>
<dbReference type="Pfam" id="PF03646">
    <property type="entry name" value="FlaG"/>
    <property type="match status" value="1"/>
</dbReference>
<gene>
    <name evidence="2" type="ORF">SAMN05444515_12056</name>
</gene>
<dbReference type="InterPro" id="IPR035924">
    <property type="entry name" value="FlaG-like_sf"/>
</dbReference>
<feature type="region of interest" description="Disordered" evidence="1">
    <location>
        <begin position="1"/>
        <end position="59"/>
    </location>
</feature>